<sequence>MNEKGYTLLEALFQLVVFVLVSHLFVLIMVWFADMTSTMLTDEQSEWELFVYDLNRYLHEVSTFSIRDDHKRITFQRGEIVYHIDCYRNLIREQVNGGHVPLLNGVDACQFRYIDNRLTVAVKFPSGMQKERTFYVAIIEK</sequence>
<evidence type="ECO:0000313" key="2">
    <source>
        <dbReference type="EMBL" id="KOY83159.1"/>
    </source>
</evidence>
<feature type="transmembrane region" description="Helical" evidence="1">
    <location>
        <begin position="12"/>
        <end position="33"/>
    </location>
</feature>
<comment type="caution">
    <text evidence="2">The sequence shown here is derived from an EMBL/GenBank/DDBJ whole genome shotgun (WGS) entry which is preliminary data.</text>
</comment>
<accession>A0A0M9DL83</accession>
<evidence type="ECO:0008006" key="4">
    <source>
        <dbReference type="Google" id="ProtNLM"/>
    </source>
</evidence>
<keyword evidence="3" id="KW-1185">Reference proteome</keyword>
<gene>
    <name evidence="2" type="ORF">ADM90_07660</name>
</gene>
<dbReference type="PATRIC" id="fig|33935.3.peg.983"/>
<organism evidence="2 3">
    <name type="scientific">Lysinibacillus macroides</name>
    <dbReference type="NCBI Taxonomy" id="33935"/>
    <lineage>
        <taxon>Bacteria</taxon>
        <taxon>Bacillati</taxon>
        <taxon>Bacillota</taxon>
        <taxon>Bacilli</taxon>
        <taxon>Bacillales</taxon>
        <taxon>Bacillaceae</taxon>
        <taxon>Lysinibacillus</taxon>
    </lineage>
</organism>
<dbReference type="EMBL" id="LGCI01000005">
    <property type="protein sequence ID" value="KOY83159.1"/>
    <property type="molecule type" value="Genomic_DNA"/>
</dbReference>
<dbReference type="Proteomes" id="UP000037977">
    <property type="component" value="Unassembled WGS sequence"/>
</dbReference>
<keyword evidence="1" id="KW-0812">Transmembrane</keyword>
<reference evidence="2 3" key="1">
    <citation type="submission" date="2015-07" db="EMBL/GenBank/DDBJ databases">
        <title>Genome sequencing project for genomic taxonomy and phylogenomics of Bacillus-like bacteria.</title>
        <authorList>
            <person name="Liu B."/>
            <person name="Wang J."/>
            <person name="Zhu Y."/>
            <person name="Liu G."/>
            <person name="Chen Q."/>
            <person name="Chen Z."/>
            <person name="Che J."/>
            <person name="Ge C."/>
            <person name="Shi H."/>
            <person name="Pan Z."/>
            <person name="Liu X."/>
        </authorList>
    </citation>
    <scope>NUCLEOTIDE SEQUENCE [LARGE SCALE GENOMIC DNA]</scope>
    <source>
        <strain evidence="2 3">DSM 54</strain>
    </source>
</reference>
<dbReference type="RefSeq" id="WP_053994400.1">
    <property type="nucleotide sequence ID" value="NZ_CP065643.1"/>
</dbReference>
<dbReference type="OrthoDB" id="2361316at2"/>
<name>A0A0M9DL83_9BACI</name>
<evidence type="ECO:0000256" key="1">
    <source>
        <dbReference type="SAM" id="Phobius"/>
    </source>
</evidence>
<proteinExistence type="predicted"/>
<dbReference type="STRING" id="33935.ADM90_07660"/>
<keyword evidence="1" id="KW-0472">Membrane</keyword>
<dbReference type="NCBIfam" id="NF041002">
    <property type="entry name" value="pilin_ComGF"/>
    <property type="match status" value="1"/>
</dbReference>
<dbReference type="InterPro" id="IPR016977">
    <property type="entry name" value="ComGF"/>
</dbReference>
<dbReference type="Pfam" id="PF15980">
    <property type="entry name" value="ComGF"/>
    <property type="match status" value="1"/>
</dbReference>
<protein>
    <recommendedName>
        <fullName evidence="4">Competence protein ComGF</fullName>
    </recommendedName>
</protein>
<evidence type="ECO:0000313" key="3">
    <source>
        <dbReference type="Proteomes" id="UP000037977"/>
    </source>
</evidence>
<dbReference type="AlphaFoldDB" id="A0A0M9DL83"/>
<keyword evidence="1" id="KW-1133">Transmembrane helix</keyword>